<organism evidence="4 5">
    <name type="scientific">Chionoecetes opilio</name>
    <name type="common">Atlantic snow crab</name>
    <name type="synonym">Cancer opilio</name>
    <dbReference type="NCBI Taxonomy" id="41210"/>
    <lineage>
        <taxon>Eukaryota</taxon>
        <taxon>Metazoa</taxon>
        <taxon>Ecdysozoa</taxon>
        <taxon>Arthropoda</taxon>
        <taxon>Crustacea</taxon>
        <taxon>Multicrustacea</taxon>
        <taxon>Malacostraca</taxon>
        <taxon>Eumalacostraca</taxon>
        <taxon>Eucarida</taxon>
        <taxon>Decapoda</taxon>
        <taxon>Pleocyemata</taxon>
        <taxon>Brachyura</taxon>
        <taxon>Eubrachyura</taxon>
        <taxon>Majoidea</taxon>
        <taxon>Majidae</taxon>
        <taxon>Chionoecetes</taxon>
    </lineage>
</organism>
<keyword evidence="5" id="KW-1185">Reference proteome</keyword>
<reference evidence="4" key="1">
    <citation type="submission" date="2020-07" db="EMBL/GenBank/DDBJ databases">
        <title>The High-quality genome of the commercially important snow crab, Chionoecetes opilio.</title>
        <authorList>
            <person name="Jeong J.-H."/>
            <person name="Ryu S."/>
        </authorList>
    </citation>
    <scope>NUCLEOTIDE SEQUENCE</scope>
    <source>
        <strain evidence="4">MADBK_172401_WGS</strain>
        <tissue evidence="4">Digestive gland</tissue>
    </source>
</reference>
<dbReference type="SUPFAM" id="SSF53098">
    <property type="entry name" value="Ribonuclease H-like"/>
    <property type="match status" value="1"/>
</dbReference>
<sequence length="698" mass="78321">MDQEEIAAAVWAVMSAALEHDSPVTMDEEMVAKAALEDPAYQLLFNKVMSGDWHQHKAQAAPCLCPYFTGLDSMLRRARQSVYWPGMEGDLQHHRNLCQDCEKHTPSLPPEPLVITPPPDYPFQQVVADMFQLEGNSYLAYADRLTGCLELAHFPSSTSSSKIITRLRRFFAREVAVKAAKRLLRSNTGPGGSLDNDRASKALLQYLNTPLRDVNKSPAQLATGRQLRDGVPLAKQHYRVDQHWKKNLRQRERAMTRTQDELPQARGRVHHQLPPLEPGTRVWIQDADSKLWDRTGIIVVSRPYRQYAVRLIGSGWISIRNRRHLRQAQTLITATPPPSSGQDGADGSGTPGPDLPPKHSAGILAAPLFRQLDMSLYHNHLKIYTDGSNSPTIPSTGAAVYDPHSKICRTWRLPPETDVLTAELFAIRQAVTYLDTTYAPARAVIYTDSLSSLHLFLSRRPASCTALVHSFLLLSLVSVGWTITLQWDQVVDQSDCGASVGNTKITDLVLADDAVIFAESLEVLVMALEALHEEAKPLGLEVSWLKTKVQRLISRICRSAWDRSLGDALCATSMSQYRTDSSPHPLIRQTSRVLDVALTRLRIGYTTLKTHLHRLHLTPDPYCPWCRNIPESIEHFLLQCPRFHYHRQLLRGQLIALNVTTFDLPTLLAAAAVHPSRRPTVIRLTCAFLRKTNQLSRL</sequence>
<dbReference type="EC" id="2.7.7.49" evidence="1"/>
<evidence type="ECO:0000256" key="2">
    <source>
        <dbReference type="SAM" id="MobiDB-lite"/>
    </source>
</evidence>
<name>A0A8J4YKT1_CHIOP</name>
<dbReference type="Gene3D" id="3.30.420.10">
    <property type="entry name" value="Ribonuclease H-like superfamily/Ribonuclease H"/>
    <property type="match status" value="1"/>
</dbReference>
<dbReference type="InterPro" id="IPR050951">
    <property type="entry name" value="Retrovirus_Pol_polyprotein"/>
</dbReference>
<evidence type="ECO:0000313" key="4">
    <source>
        <dbReference type="EMBL" id="KAG0728713.1"/>
    </source>
</evidence>
<evidence type="ECO:0000256" key="1">
    <source>
        <dbReference type="ARBA" id="ARBA00012493"/>
    </source>
</evidence>
<dbReference type="GO" id="GO:0003964">
    <property type="term" value="F:RNA-directed DNA polymerase activity"/>
    <property type="evidence" value="ECO:0007669"/>
    <property type="project" value="UniProtKB-EC"/>
</dbReference>
<feature type="region of interest" description="Disordered" evidence="2">
    <location>
        <begin position="333"/>
        <end position="357"/>
    </location>
</feature>
<dbReference type="InterPro" id="IPR036397">
    <property type="entry name" value="RNaseH_sf"/>
</dbReference>
<comment type="caution">
    <text evidence="4">The sequence shown here is derived from an EMBL/GenBank/DDBJ whole genome shotgun (WGS) entry which is preliminary data.</text>
</comment>
<dbReference type="Pfam" id="PF17921">
    <property type="entry name" value="Integrase_H2C2"/>
    <property type="match status" value="1"/>
</dbReference>
<dbReference type="InterPro" id="IPR041588">
    <property type="entry name" value="Integrase_H2C2"/>
</dbReference>
<dbReference type="AlphaFoldDB" id="A0A8J4YKT1"/>
<dbReference type="GO" id="GO:0003676">
    <property type="term" value="F:nucleic acid binding"/>
    <property type="evidence" value="ECO:0007669"/>
    <property type="project" value="InterPro"/>
</dbReference>
<evidence type="ECO:0000259" key="3">
    <source>
        <dbReference type="Pfam" id="PF17921"/>
    </source>
</evidence>
<dbReference type="EMBL" id="JACEEZ010001895">
    <property type="protein sequence ID" value="KAG0728713.1"/>
    <property type="molecule type" value="Genomic_DNA"/>
</dbReference>
<dbReference type="InterPro" id="IPR012337">
    <property type="entry name" value="RNaseH-like_sf"/>
</dbReference>
<dbReference type="PANTHER" id="PTHR37984:SF5">
    <property type="entry name" value="PROTEIN NYNRIN-LIKE"/>
    <property type="match status" value="1"/>
</dbReference>
<accession>A0A8J4YKT1</accession>
<protein>
    <recommendedName>
        <fullName evidence="1">RNA-directed DNA polymerase</fullName>
        <ecNumber evidence="1">2.7.7.49</ecNumber>
    </recommendedName>
</protein>
<dbReference type="Proteomes" id="UP000770661">
    <property type="component" value="Unassembled WGS sequence"/>
</dbReference>
<dbReference type="OrthoDB" id="6513151at2759"/>
<dbReference type="PANTHER" id="PTHR37984">
    <property type="entry name" value="PROTEIN CBG26694"/>
    <property type="match status" value="1"/>
</dbReference>
<gene>
    <name evidence="4" type="ORF">GWK47_031910</name>
</gene>
<evidence type="ECO:0000313" key="5">
    <source>
        <dbReference type="Proteomes" id="UP000770661"/>
    </source>
</evidence>
<feature type="domain" description="Integrase zinc-binding" evidence="3">
    <location>
        <begin position="70"/>
        <end position="106"/>
    </location>
</feature>
<proteinExistence type="predicted"/>